<keyword evidence="8" id="KW-1185">Reference proteome</keyword>
<sequence length="371" mass="40401">MNTIWVKEGISRDDESLPPDEEELSLEGIDQKSMPGAPVIISPPKDVSFAVGMESLKLNCVVSGLPATSVTWRFNGVDIATDSTKYDVTSNSLVIHELKKSDSGSYSCIAKNIKGVANATAQVKSTGSNMIEFGPTNQSVVIGTNLMIPCEVSSEYKHSAQLTWFINDEPIPNHGNPSLRLSRAPNGGLLIKQVGPDSIGEYRCTVRANGREESASAYLRIIERPQMPTFVRAELINTTLPVKIRVSWIAGFDGNSPIIKHTIEMRVLGPTQLWSDWEVVVDNVPTEECCSVLIDNLRPSVTAEFRVIASNRYGSGKPSLPSANVTMPQQPPAAAPRNVAASARSANSIIVQWQQPQEELWSGDILGYIVR</sequence>
<dbReference type="EMBL" id="UZAF01016792">
    <property type="protein sequence ID" value="VDO33964.1"/>
    <property type="molecule type" value="Genomic_DNA"/>
</dbReference>
<dbReference type="AlphaFoldDB" id="A0A0N4WCB1"/>
<evidence type="ECO:0000256" key="3">
    <source>
        <dbReference type="ARBA" id="ARBA00023319"/>
    </source>
</evidence>
<dbReference type="PROSITE" id="PS50853">
    <property type="entry name" value="FN3"/>
    <property type="match status" value="2"/>
</dbReference>
<dbReference type="InterPro" id="IPR003961">
    <property type="entry name" value="FN3_dom"/>
</dbReference>
<dbReference type="OMA" id="YLCEART"/>
<evidence type="ECO:0000313" key="8">
    <source>
        <dbReference type="Proteomes" id="UP000268014"/>
    </source>
</evidence>
<dbReference type="SUPFAM" id="SSF49265">
    <property type="entry name" value="Fibronectin type III"/>
    <property type="match status" value="1"/>
</dbReference>
<keyword evidence="1" id="KW-0677">Repeat</keyword>
<gene>
    <name evidence="7" type="ORF">HPLM_LOCUS8132</name>
</gene>
<dbReference type="GO" id="GO:0098609">
    <property type="term" value="P:cell-cell adhesion"/>
    <property type="evidence" value="ECO:0007669"/>
    <property type="project" value="TreeGrafter"/>
</dbReference>
<proteinExistence type="predicted"/>
<dbReference type="Pfam" id="PF00041">
    <property type="entry name" value="fn3"/>
    <property type="match status" value="1"/>
</dbReference>
<dbReference type="PANTHER" id="PTHR44170">
    <property type="entry name" value="PROTEIN SIDEKICK"/>
    <property type="match status" value="1"/>
</dbReference>
<accession>A0A0N4WCB1</accession>
<feature type="domain" description="Fibronectin type-III" evidence="6">
    <location>
        <begin position="335"/>
        <end position="371"/>
    </location>
</feature>
<dbReference type="GO" id="GO:0016020">
    <property type="term" value="C:membrane"/>
    <property type="evidence" value="ECO:0007669"/>
    <property type="project" value="UniProtKB-SubCell"/>
</dbReference>
<feature type="domain" description="Ig-like" evidence="5">
    <location>
        <begin position="38"/>
        <end position="124"/>
    </location>
</feature>
<dbReference type="SMART" id="SM00408">
    <property type="entry name" value="IGc2"/>
    <property type="match status" value="2"/>
</dbReference>
<evidence type="ECO:0000259" key="5">
    <source>
        <dbReference type="PROSITE" id="PS50835"/>
    </source>
</evidence>
<keyword evidence="2" id="KW-1015">Disulfide bond</keyword>
<evidence type="ECO:0000313" key="7">
    <source>
        <dbReference type="EMBL" id="VDO33964.1"/>
    </source>
</evidence>
<feature type="domain" description="Fibronectin type-III" evidence="6">
    <location>
        <begin position="227"/>
        <end position="330"/>
    </location>
</feature>
<organism evidence="9">
    <name type="scientific">Haemonchus placei</name>
    <name type="common">Barber's pole worm</name>
    <dbReference type="NCBI Taxonomy" id="6290"/>
    <lineage>
        <taxon>Eukaryota</taxon>
        <taxon>Metazoa</taxon>
        <taxon>Ecdysozoa</taxon>
        <taxon>Nematoda</taxon>
        <taxon>Chromadorea</taxon>
        <taxon>Rhabditida</taxon>
        <taxon>Rhabditina</taxon>
        <taxon>Rhabditomorpha</taxon>
        <taxon>Strongyloidea</taxon>
        <taxon>Trichostrongylidae</taxon>
        <taxon>Haemonchus</taxon>
    </lineage>
</organism>
<dbReference type="PANTHER" id="PTHR44170:SF56">
    <property type="entry name" value="FIBRONECTIN TYPE-III DOMAIN-CONTAINING PROTEIN"/>
    <property type="match status" value="1"/>
</dbReference>
<dbReference type="SMART" id="SM00409">
    <property type="entry name" value="IG"/>
    <property type="match status" value="2"/>
</dbReference>
<dbReference type="InterPro" id="IPR013783">
    <property type="entry name" value="Ig-like_fold"/>
</dbReference>
<evidence type="ECO:0000256" key="4">
    <source>
        <dbReference type="SAM" id="MobiDB-lite"/>
    </source>
</evidence>
<dbReference type="CDD" id="cd00063">
    <property type="entry name" value="FN3"/>
    <property type="match status" value="2"/>
</dbReference>
<feature type="domain" description="Ig-like" evidence="5">
    <location>
        <begin position="128"/>
        <end position="220"/>
    </location>
</feature>
<dbReference type="PROSITE" id="PS50835">
    <property type="entry name" value="IG_LIKE"/>
    <property type="match status" value="2"/>
</dbReference>
<dbReference type="SUPFAM" id="SSF48726">
    <property type="entry name" value="Immunoglobulin"/>
    <property type="match status" value="2"/>
</dbReference>
<evidence type="ECO:0000256" key="1">
    <source>
        <dbReference type="ARBA" id="ARBA00022737"/>
    </source>
</evidence>
<reference evidence="9" key="1">
    <citation type="submission" date="2017-02" db="UniProtKB">
        <authorList>
            <consortium name="WormBaseParasite"/>
        </authorList>
    </citation>
    <scope>IDENTIFICATION</scope>
</reference>
<dbReference type="InterPro" id="IPR036179">
    <property type="entry name" value="Ig-like_dom_sf"/>
</dbReference>
<dbReference type="FunFam" id="2.60.40.10:FF:000032">
    <property type="entry name" value="palladin isoform X1"/>
    <property type="match status" value="1"/>
</dbReference>
<reference evidence="7 8" key="2">
    <citation type="submission" date="2018-11" db="EMBL/GenBank/DDBJ databases">
        <authorList>
            <consortium name="Pathogen Informatics"/>
        </authorList>
    </citation>
    <scope>NUCLEOTIDE SEQUENCE [LARGE SCALE GENOMIC DNA]</scope>
    <source>
        <strain evidence="7 8">MHpl1</strain>
    </source>
</reference>
<evidence type="ECO:0000259" key="6">
    <source>
        <dbReference type="PROSITE" id="PS50853"/>
    </source>
</evidence>
<feature type="region of interest" description="Disordered" evidence="4">
    <location>
        <begin position="319"/>
        <end position="338"/>
    </location>
</feature>
<dbReference type="Pfam" id="PF07679">
    <property type="entry name" value="I-set"/>
    <property type="match status" value="1"/>
</dbReference>
<keyword evidence="3" id="KW-0393">Immunoglobulin domain</keyword>
<protein>
    <submittedName>
        <fullName evidence="9">Down syndrome cell adhesion molecule-like protein Dscam2</fullName>
    </submittedName>
</protein>
<dbReference type="InterPro" id="IPR003599">
    <property type="entry name" value="Ig_sub"/>
</dbReference>
<dbReference type="Proteomes" id="UP000268014">
    <property type="component" value="Unassembled WGS sequence"/>
</dbReference>
<dbReference type="WBParaSite" id="HPLM_0000814001-mRNA-1">
    <property type="protein sequence ID" value="HPLM_0000814001-mRNA-1"/>
    <property type="gene ID" value="HPLM_0000814001"/>
</dbReference>
<dbReference type="OrthoDB" id="5857982at2759"/>
<dbReference type="InterPro" id="IPR036116">
    <property type="entry name" value="FN3_sf"/>
</dbReference>
<name>A0A0N4WCB1_HAEPC</name>
<dbReference type="Pfam" id="PF13895">
    <property type="entry name" value="Ig_2"/>
    <property type="match status" value="1"/>
</dbReference>
<dbReference type="Gene3D" id="2.60.40.10">
    <property type="entry name" value="Immunoglobulins"/>
    <property type="match status" value="4"/>
</dbReference>
<evidence type="ECO:0000313" key="9">
    <source>
        <dbReference type="WBParaSite" id="HPLM_0000814001-mRNA-1"/>
    </source>
</evidence>
<dbReference type="STRING" id="6290.A0A0N4WCB1"/>
<dbReference type="InterPro" id="IPR013098">
    <property type="entry name" value="Ig_I-set"/>
</dbReference>
<dbReference type="InterPro" id="IPR003598">
    <property type="entry name" value="Ig_sub2"/>
</dbReference>
<evidence type="ECO:0000256" key="2">
    <source>
        <dbReference type="ARBA" id="ARBA00023157"/>
    </source>
</evidence>
<dbReference type="InterPro" id="IPR007110">
    <property type="entry name" value="Ig-like_dom"/>
</dbReference>